<dbReference type="CDD" id="cd03809">
    <property type="entry name" value="GT4_MtfB-like"/>
    <property type="match status" value="1"/>
</dbReference>
<dbReference type="RefSeq" id="WP_369407595.1">
    <property type="nucleotide sequence ID" value="NZ_FOXS01000003.1"/>
</dbReference>
<name>A0A1I5Z6C7_HYMAR</name>
<dbReference type="InterPro" id="IPR028098">
    <property type="entry name" value="Glyco_trans_4-like_N"/>
</dbReference>
<dbReference type="EMBL" id="FOXS01000003">
    <property type="protein sequence ID" value="SFQ52000.1"/>
    <property type="molecule type" value="Genomic_DNA"/>
</dbReference>
<dbReference type="STRING" id="1227077.SAMN04515668_2754"/>
<evidence type="ECO:0000259" key="3">
    <source>
        <dbReference type="Pfam" id="PF13439"/>
    </source>
</evidence>
<dbReference type="PANTHER" id="PTHR46401">
    <property type="entry name" value="GLYCOSYLTRANSFERASE WBBK-RELATED"/>
    <property type="match status" value="1"/>
</dbReference>
<dbReference type="GO" id="GO:0009103">
    <property type="term" value="P:lipopolysaccharide biosynthetic process"/>
    <property type="evidence" value="ECO:0007669"/>
    <property type="project" value="TreeGrafter"/>
</dbReference>
<reference evidence="5" key="1">
    <citation type="submission" date="2016-10" db="EMBL/GenBank/DDBJ databases">
        <authorList>
            <person name="Varghese N."/>
            <person name="Submissions S."/>
        </authorList>
    </citation>
    <scope>NUCLEOTIDE SEQUENCE [LARGE SCALE GENOMIC DNA]</scope>
    <source>
        <strain evidence="5">OR362-8,ATCC BAA-1266,JCM 13504</strain>
    </source>
</reference>
<feature type="domain" description="Glycosyl transferase family 1" evidence="2">
    <location>
        <begin position="223"/>
        <end position="377"/>
    </location>
</feature>
<protein>
    <submittedName>
        <fullName evidence="4">Glycosyltransferase involved in cell wall bisynthesis</fullName>
    </submittedName>
</protein>
<keyword evidence="1 4" id="KW-0808">Transferase</keyword>
<proteinExistence type="predicted"/>
<evidence type="ECO:0000259" key="2">
    <source>
        <dbReference type="Pfam" id="PF00534"/>
    </source>
</evidence>
<evidence type="ECO:0000313" key="4">
    <source>
        <dbReference type="EMBL" id="SFQ52000.1"/>
    </source>
</evidence>
<dbReference type="PANTHER" id="PTHR46401:SF2">
    <property type="entry name" value="GLYCOSYLTRANSFERASE WBBK-RELATED"/>
    <property type="match status" value="1"/>
</dbReference>
<dbReference type="InterPro" id="IPR001296">
    <property type="entry name" value="Glyco_trans_1"/>
</dbReference>
<organism evidence="4 5">
    <name type="scientific">Hymenobacter arizonensis</name>
    <name type="common">Siccationidurans arizonensis</name>
    <dbReference type="NCBI Taxonomy" id="1227077"/>
    <lineage>
        <taxon>Bacteria</taxon>
        <taxon>Pseudomonadati</taxon>
        <taxon>Bacteroidota</taxon>
        <taxon>Cytophagia</taxon>
        <taxon>Cytophagales</taxon>
        <taxon>Hymenobacteraceae</taxon>
        <taxon>Hymenobacter</taxon>
    </lineage>
</organism>
<dbReference type="SUPFAM" id="SSF53756">
    <property type="entry name" value="UDP-Glycosyltransferase/glycogen phosphorylase"/>
    <property type="match status" value="1"/>
</dbReference>
<sequence>MATPLPPPPADLAPAVPGQVAPTRRPLRIGIEAQRLFRPHKHGMDIVALELIRNLQQLDQHNEYFIFVKPDEDHAVLKATPNFHIVEVPGGPYPYWEQVLLPRAAREAGVHLLHCTSNTAPLRAGVPLVLTLHDIIYLEPLDLRRGSWYQRIGNLYRRWNVPRVMPLCERVLTVSAFEQARIVQRLPGPDGQVQVVYNSAGEQFRPITDQAALAAAKARYALPDRFIFFLANTDPKKNLRGVLQALALLKKQGQLSFQLVMLDYAETALAALLRELDAPELRAHIQLCGYVPNQELPLIYNLAEVFLYPSLRESFGIPILEAMACGTPVITSNTSSMPEVAGDAALLVDPFKPETIADAILRLQNDPTERAALVARGLQRVQHFSWRETARQVRRVYEEVVEASSVPKAR</sequence>
<keyword evidence="5" id="KW-1185">Reference proteome</keyword>
<dbReference type="Gene3D" id="3.40.50.2000">
    <property type="entry name" value="Glycogen Phosphorylase B"/>
    <property type="match status" value="2"/>
</dbReference>
<dbReference type="GO" id="GO:0016757">
    <property type="term" value="F:glycosyltransferase activity"/>
    <property type="evidence" value="ECO:0007669"/>
    <property type="project" value="InterPro"/>
</dbReference>
<dbReference type="Pfam" id="PF00534">
    <property type="entry name" value="Glycos_transf_1"/>
    <property type="match status" value="1"/>
</dbReference>
<gene>
    <name evidence="4" type="ORF">SAMN04515668_2754</name>
</gene>
<dbReference type="Pfam" id="PF13439">
    <property type="entry name" value="Glyco_transf_4"/>
    <property type="match status" value="1"/>
</dbReference>
<feature type="domain" description="Glycosyltransferase subfamily 4-like N-terminal" evidence="3">
    <location>
        <begin position="43"/>
        <end position="198"/>
    </location>
</feature>
<evidence type="ECO:0000313" key="5">
    <source>
        <dbReference type="Proteomes" id="UP000199029"/>
    </source>
</evidence>
<dbReference type="Proteomes" id="UP000199029">
    <property type="component" value="Unassembled WGS sequence"/>
</dbReference>
<evidence type="ECO:0000256" key="1">
    <source>
        <dbReference type="ARBA" id="ARBA00022679"/>
    </source>
</evidence>
<accession>A0A1I5Z6C7</accession>
<dbReference type="AlphaFoldDB" id="A0A1I5Z6C7"/>